<dbReference type="AlphaFoldDB" id="F2JQ08"/>
<protein>
    <submittedName>
        <fullName evidence="1">Uncharacterized protein</fullName>
    </submittedName>
</protein>
<dbReference type="eggNOG" id="ENOG5033DRC">
    <property type="taxonomic scope" value="Bacteria"/>
</dbReference>
<sequence length="130" mass="14614">MYTNADITLFCKCYDATTRLDIWKRTQIKGVFWDNCKGANVKKSGMEKADSVVVFIPLMLSGYVEPKSYTGAEGTWTLKPGDKICKGLIDQDFTKITDLEKAHDDVHDITKVDKKDFGSANMRHWEVGGA</sequence>
<proteinExistence type="predicted"/>
<name>F2JQ08_CELLD</name>
<keyword evidence="2" id="KW-1185">Reference proteome</keyword>
<dbReference type="RefSeq" id="WP_013655857.1">
    <property type="nucleotide sequence ID" value="NC_015275.1"/>
</dbReference>
<dbReference type="STRING" id="642492.Clole_0823"/>
<evidence type="ECO:0000313" key="2">
    <source>
        <dbReference type="Proteomes" id="UP000008467"/>
    </source>
</evidence>
<reference evidence="1 2" key="1">
    <citation type="journal article" date="2011" name="J. Bacteriol.">
        <title>Complete genome sequence of the cellulose-degrading bacterium Cellulosilyticum lentocellum.</title>
        <authorList>
            <consortium name="US DOE Joint Genome Institute"/>
            <person name="Miller D.A."/>
            <person name="Suen G."/>
            <person name="Bruce D."/>
            <person name="Copeland A."/>
            <person name="Cheng J.F."/>
            <person name="Detter C."/>
            <person name="Goodwin L.A."/>
            <person name="Han C.S."/>
            <person name="Hauser L.J."/>
            <person name="Land M.L."/>
            <person name="Lapidus A."/>
            <person name="Lucas S."/>
            <person name="Meincke L."/>
            <person name="Pitluck S."/>
            <person name="Tapia R."/>
            <person name="Teshima H."/>
            <person name="Woyke T."/>
            <person name="Fox B.G."/>
            <person name="Angert E.R."/>
            <person name="Currie C.R."/>
        </authorList>
    </citation>
    <scope>NUCLEOTIDE SEQUENCE [LARGE SCALE GENOMIC DNA]</scope>
    <source>
        <strain evidence="2">ATCC 49066 / DSM 5427 / NCIMB 11756 / RHM5</strain>
    </source>
</reference>
<dbReference type="EMBL" id="CP002582">
    <property type="protein sequence ID" value="ADZ82556.1"/>
    <property type="molecule type" value="Genomic_DNA"/>
</dbReference>
<dbReference type="Pfam" id="PF20536">
    <property type="entry name" value="DUF6751"/>
    <property type="match status" value="1"/>
</dbReference>
<dbReference type="HOGENOM" id="CLU_155094_0_0_9"/>
<dbReference type="KEGG" id="cle:Clole_0823"/>
<dbReference type="Proteomes" id="UP000008467">
    <property type="component" value="Chromosome"/>
</dbReference>
<gene>
    <name evidence="1" type="ordered locus">Clole_0823</name>
</gene>
<accession>F2JQ08</accession>
<organism evidence="1 2">
    <name type="scientific">Cellulosilyticum lentocellum (strain ATCC 49066 / DSM 5427 / NCIMB 11756 / RHM5)</name>
    <name type="common">Clostridium lentocellum</name>
    <dbReference type="NCBI Taxonomy" id="642492"/>
    <lineage>
        <taxon>Bacteria</taxon>
        <taxon>Bacillati</taxon>
        <taxon>Bacillota</taxon>
        <taxon>Clostridia</taxon>
        <taxon>Lachnospirales</taxon>
        <taxon>Cellulosilyticaceae</taxon>
        <taxon>Cellulosilyticum</taxon>
    </lineage>
</organism>
<dbReference type="InterPro" id="IPR046639">
    <property type="entry name" value="DUF6751"/>
</dbReference>
<evidence type="ECO:0000313" key="1">
    <source>
        <dbReference type="EMBL" id="ADZ82556.1"/>
    </source>
</evidence>